<keyword evidence="6" id="KW-0812">Transmembrane</keyword>
<evidence type="ECO:0000256" key="4">
    <source>
        <dbReference type="PROSITE-ProRule" id="PRU01343"/>
    </source>
</evidence>
<dbReference type="EMBL" id="BKCP01010182">
    <property type="protein sequence ID" value="GER52293.1"/>
    <property type="molecule type" value="Genomic_DNA"/>
</dbReference>
<feature type="domain" description="GRF-type" evidence="7">
    <location>
        <begin position="14"/>
        <end position="55"/>
    </location>
</feature>
<dbReference type="GO" id="GO:0008270">
    <property type="term" value="F:zinc ion binding"/>
    <property type="evidence" value="ECO:0007669"/>
    <property type="project" value="UniProtKB-KW"/>
</dbReference>
<dbReference type="AlphaFoldDB" id="A0A5A7R3C9"/>
<comment type="caution">
    <text evidence="8">The sequence shown here is derived from an EMBL/GenBank/DDBJ whole genome shotgun (WGS) entry which is preliminary data.</text>
</comment>
<dbReference type="PANTHER" id="PTHR33248">
    <property type="entry name" value="ZINC ION-BINDING PROTEIN"/>
    <property type="match status" value="1"/>
</dbReference>
<evidence type="ECO:0000256" key="6">
    <source>
        <dbReference type="SAM" id="Phobius"/>
    </source>
</evidence>
<evidence type="ECO:0000256" key="2">
    <source>
        <dbReference type="ARBA" id="ARBA00022771"/>
    </source>
</evidence>
<keyword evidence="5" id="KW-0175">Coiled coil</keyword>
<evidence type="ECO:0000256" key="3">
    <source>
        <dbReference type="ARBA" id="ARBA00022833"/>
    </source>
</evidence>
<keyword evidence="6" id="KW-1133">Transmembrane helix</keyword>
<feature type="transmembrane region" description="Helical" evidence="6">
    <location>
        <begin position="97"/>
        <end position="114"/>
    </location>
</feature>
<organism evidence="8 9">
    <name type="scientific">Striga asiatica</name>
    <name type="common">Asiatic witchweed</name>
    <name type="synonym">Buchnera asiatica</name>
    <dbReference type="NCBI Taxonomy" id="4170"/>
    <lineage>
        <taxon>Eukaryota</taxon>
        <taxon>Viridiplantae</taxon>
        <taxon>Streptophyta</taxon>
        <taxon>Embryophyta</taxon>
        <taxon>Tracheophyta</taxon>
        <taxon>Spermatophyta</taxon>
        <taxon>Magnoliopsida</taxon>
        <taxon>eudicotyledons</taxon>
        <taxon>Gunneridae</taxon>
        <taxon>Pentapetalae</taxon>
        <taxon>asterids</taxon>
        <taxon>lamiids</taxon>
        <taxon>Lamiales</taxon>
        <taxon>Orobanchaceae</taxon>
        <taxon>Buchnereae</taxon>
        <taxon>Striga</taxon>
    </lineage>
</organism>
<name>A0A5A7R3C9_STRAF</name>
<evidence type="ECO:0000256" key="1">
    <source>
        <dbReference type="ARBA" id="ARBA00022723"/>
    </source>
</evidence>
<dbReference type="PROSITE" id="PS51999">
    <property type="entry name" value="ZF_GRF"/>
    <property type="match status" value="1"/>
</dbReference>
<evidence type="ECO:0000313" key="9">
    <source>
        <dbReference type="Proteomes" id="UP000325081"/>
    </source>
</evidence>
<dbReference type="Proteomes" id="UP000325081">
    <property type="component" value="Unassembled WGS sequence"/>
</dbReference>
<protein>
    <submittedName>
        <fullName evidence="8">GRF zinc finger family protein</fullName>
    </submittedName>
</protein>
<gene>
    <name evidence="8" type="ORF">STAS_29738</name>
</gene>
<reference evidence="9" key="1">
    <citation type="journal article" date="2019" name="Curr. Biol.">
        <title>Genome Sequence of Striga asiatica Provides Insight into the Evolution of Plant Parasitism.</title>
        <authorList>
            <person name="Yoshida S."/>
            <person name="Kim S."/>
            <person name="Wafula E.K."/>
            <person name="Tanskanen J."/>
            <person name="Kim Y.M."/>
            <person name="Honaas L."/>
            <person name="Yang Z."/>
            <person name="Spallek T."/>
            <person name="Conn C.E."/>
            <person name="Ichihashi Y."/>
            <person name="Cheong K."/>
            <person name="Cui S."/>
            <person name="Der J.P."/>
            <person name="Gundlach H."/>
            <person name="Jiao Y."/>
            <person name="Hori C."/>
            <person name="Ishida J.K."/>
            <person name="Kasahara H."/>
            <person name="Kiba T."/>
            <person name="Kim M.S."/>
            <person name="Koo N."/>
            <person name="Laohavisit A."/>
            <person name="Lee Y.H."/>
            <person name="Lumba S."/>
            <person name="McCourt P."/>
            <person name="Mortimer J.C."/>
            <person name="Mutuku J.M."/>
            <person name="Nomura T."/>
            <person name="Sasaki-Sekimoto Y."/>
            <person name="Seto Y."/>
            <person name="Wang Y."/>
            <person name="Wakatake T."/>
            <person name="Sakakibara H."/>
            <person name="Demura T."/>
            <person name="Yamaguchi S."/>
            <person name="Yoneyama K."/>
            <person name="Manabe R.I."/>
            <person name="Nelson D.C."/>
            <person name="Schulman A.H."/>
            <person name="Timko M.P."/>
            <person name="dePamphilis C.W."/>
            <person name="Choi D."/>
            <person name="Shirasu K."/>
        </authorList>
    </citation>
    <scope>NUCLEOTIDE SEQUENCE [LARGE SCALE GENOMIC DNA]</scope>
    <source>
        <strain evidence="9">cv. UVA1</strain>
    </source>
</reference>
<evidence type="ECO:0000313" key="8">
    <source>
        <dbReference type="EMBL" id="GER52293.1"/>
    </source>
</evidence>
<evidence type="ECO:0000259" key="7">
    <source>
        <dbReference type="PROSITE" id="PS51999"/>
    </source>
</evidence>
<accession>A0A5A7R3C9</accession>
<proteinExistence type="predicted"/>
<keyword evidence="1" id="KW-0479">Metal-binding</keyword>
<keyword evidence="3" id="KW-0862">Zinc</keyword>
<evidence type="ECO:0000256" key="5">
    <source>
        <dbReference type="SAM" id="Coils"/>
    </source>
</evidence>
<sequence length="115" mass="13712">MSSSISNSRVFPNCRCNKKSKVWTSWTPANPGRRFRGCEDWEDGGCDFFAWEDPPIPRRTAYVIRNLREEKDTLLKEKDTLMKEVENLENQRRKWKMYFIISWCLIVLLKCLGFV</sequence>
<dbReference type="InterPro" id="IPR010666">
    <property type="entry name" value="Znf_GRF"/>
</dbReference>
<dbReference type="OrthoDB" id="2822301at2759"/>
<keyword evidence="6" id="KW-0472">Membrane</keyword>
<feature type="coiled-coil region" evidence="5">
    <location>
        <begin position="64"/>
        <end position="98"/>
    </location>
</feature>
<dbReference type="Pfam" id="PF06839">
    <property type="entry name" value="Zn_ribbon_GRF"/>
    <property type="match status" value="1"/>
</dbReference>
<keyword evidence="2 4" id="KW-0863">Zinc-finger</keyword>
<keyword evidence="9" id="KW-1185">Reference proteome</keyword>